<dbReference type="PANTHER" id="PTHR46268:SF6">
    <property type="entry name" value="UNIVERSAL STRESS PROTEIN UP12"/>
    <property type="match status" value="1"/>
</dbReference>
<dbReference type="EMBL" id="SUMC01000022">
    <property type="protein sequence ID" value="TKA09458.1"/>
    <property type="molecule type" value="Genomic_DNA"/>
</dbReference>
<proteinExistence type="inferred from homology"/>
<feature type="domain" description="UspA" evidence="2">
    <location>
        <begin position="136"/>
        <end position="275"/>
    </location>
</feature>
<evidence type="ECO:0000313" key="3">
    <source>
        <dbReference type="EMBL" id="TKA09458.1"/>
    </source>
</evidence>
<dbReference type="Gene3D" id="3.40.50.620">
    <property type="entry name" value="HUPs"/>
    <property type="match status" value="2"/>
</dbReference>
<comment type="similarity">
    <text evidence="1">Belongs to the universal stress protein A family.</text>
</comment>
<dbReference type="RefSeq" id="WP_136725831.1">
    <property type="nucleotide sequence ID" value="NZ_SUMC01000022.1"/>
</dbReference>
<sequence>MTAQQAQRVVVGVDGSIISVRALDRAAEEAALRGATLEIVYAVPDLDEAEPVLASALSRVRDRYPGLPVSTAPVAADPAQALASRSRNAALTVVGTRGLGGFAGLLLGSVSLRLAAHTHGPLLVVRGEPNPNPGVVLLGIESDADTDAAAYAFEEAARRGAPLRVLHAWTYRHRTPAGLSPTPPDRVQDDIARHAKAEEALPGQVMAPLREKHPHVAVETRTVRSGPAHALLQATLGADVVVIAAHRRHGGPSPQLGPVAHALLHHAHCPVVVVPGPAA</sequence>
<dbReference type="Proteomes" id="UP000305778">
    <property type="component" value="Unassembled WGS sequence"/>
</dbReference>
<dbReference type="InterPro" id="IPR014729">
    <property type="entry name" value="Rossmann-like_a/b/a_fold"/>
</dbReference>
<dbReference type="SUPFAM" id="SSF52402">
    <property type="entry name" value="Adenine nucleotide alpha hydrolases-like"/>
    <property type="match status" value="2"/>
</dbReference>
<feature type="domain" description="UspA" evidence="2">
    <location>
        <begin position="58"/>
        <end position="126"/>
    </location>
</feature>
<evidence type="ECO:0000259" key="2">
    <source>
        <dbReference type="Pfam" id="PF00582"/>
    </source>
</evidence>
<protein>
    <submittedName>
        <fullName evidence="3">Universal stress protein</fullName>
    </submittedName>
</protein>
<accession>A0A4U0SKE1</accession>
<dbReference type="PANTHER" id="PTHR46268">
    <property type="entry name" value="STRESS RESPONSE PROTEIN NHAX"/>
    <property type="match status" value="1"/>
</dbReference>
<feature type="domain" description="UspA" evidence="2">
    <location>
        <begin position="7"/>
        <end position="55"/>
    </location>
</feature>
<dbReference type="InterPro" id="IPR006015">
    <property type="entry name" value="Universal_stress_UspA"/>
</dbReference>
<dbReference type="AlphaFoldDB" id="A0A4U0SKE1"/>
<gene>
    <name evidence="3" type="ORF">FCI23_23050</name>
</gene>
<evidence type="ECO:0000256" key="1">
    <source>
        <dbReference type="ARBA" id="ARBA00008791"/>
    </source>
</evidence>
<comment type="caution">
    <text evidence="3">The sequence shown here is derived from an EMBL/GenBank/DDBJ whole genome shotgun (WGS) entry which is preliminary data.</text>
</comment>
<name>A0A4U0SKE1_9ACTN</name>
<reference evidence="3 4" key="1">
    <citation type="submission" date="2019-04" db="EMBL/GenBank/DDBJ databases">
        <title>Streptomyces oryziradicis sp. nov., a novel actinomycete isolated from rhizosphere soil of rice (Oryza sativa L.).</title>
        <authorList>
            <person name="Li C."/>
        </authorList>
    </citation>
    <scope>NUCLEOTIDE SEQUENCE [LARGE SCALE GENOMIC DNA]</scope>
    <source>
        <strain evidence="3 4">NEAU-C40</strain>
    </source>
</reference>
<evidence type="ECO:0000313" key="4">
    <source>
        <dbReference type="Proteomes" id="UP000305778"/>
    </source>
</evidence>
<dbReference type="InterPro" id="IPR006016">
    <property type="entry name" value="UspA"/>
</dbReference>
<keyword evidence="4" id="KW-1185">Reference proteome</keyword>
<dbReference type="PRINTS" id="PR01438">
    <property type="entry name" value="UNVRSLSTRESS"/>
</dbReference>
<dbReference type="OrthoDB" id="3865341at2"/>
<dbReference type="Pfam" id="PF00582">
    <property type="entry name" value="Usp"/>
    <property type="match status" value="3"/>
</dbReference>
<organism evidence="3 4">
    <name type="scientific">Actinacidiphila oryziradicis</name>
    <dbReference type="NCBI Taxonomy" id="2571141"/>
    <lineage>
        <taxon>Bacteria</taxon>
        <taxon>Bacillati</taxon>
        <taxon>Actinomycetota</taxon>
        <taxon>Actinomycetes</taxon>
        <taxon>Kitasatosporales</taxon>
        <taxon>Streptomycetaceae</taxon>
        <taxon>Actinacidiphila</taxon>
    </lineage>
</organism>